<keyword evidence="5 6" id="KW-0560">Oxidoreductase</keyword>
<dbReference type="InterPro" id="IPR006089">
    <property type="entry name" value="Acyl-CoA_DH_CS"/>
</dbReference>
<reference evidence="11" key="1">
    <citation type="journal article" date="2014" name="Nat. Commun.">
        <title>Genomic adaptations of the halophilic Dead Sea filamentous fungus Eurotium rubrum.</title>
        <authorList>
            <person name="Kis-Papo T."/>
            <person name="Weig A.R."/>
            <person name="Riley R."/>
            <person name="Persoh D."/>
            <person name="Salamov A."/>
            <person name="Sun H."/>
            <person name="Lipzen A."/>
            <person name="Wasser S.P."/>
            <person name="Rambold G."/>
            <person name="Grigoriev I.V."/>
            <person name="Nevo E."/>
        </authorList>
    </citation>
    <scope>NUCLEOTIDE SEQUENCE [LARGE SCALE GENOMIC DNA]</scope>
    <source>
        <strain evidence="11">CBS 135680</strain>
    </source>
</reference>
<keyword evidence="3 6" id="KW-0285">Flavoprotein</keyword>
<evidence type="ECO:0000259" key="7">
    <source>
        <dbReference type="Pfam" id="PF00441"/>
    </source>
</evidence>
<dbReference type="Pfam" id="PF00441">
    <property type="entry name" value="Acyl-CoA_dh_1"/>
    <property type="match status" value="1"/>
</dbReference>
<dbReference type="Proteomes" id="UP000019804">
    <property type="component" value="Unassembled WGS sequence"/>
</dbReference>
<dbReference type="GO" id="GO:0005737">
    <property type="term" value="C:cytoplasm"/>
    <property type="evidence" value="ECO:0007669"/>
    <property type="project" value="TreeGrafter"/>
</dbReference>
<dbReference type="InterPro" id="IPR009075">
    <property type="entry name" value="AcylCo_DH/oxidase_C"/>
</dbReference>
<organism evidence="10 11">
    <name type="scientific">Aspergillus ruber (strain CBS 135680)</name>
    <dbReference type="NCBI Taxonomy" id="1388766"/>
    <lineage>
        <taxon>Eukaryota</taxon>
        <taxon>Fungi</taxon>
        <taxon>Dikarya</taxon>
        <taxon>Ascomycota</taxon>
        <taxon>Pezizomycotina</taxon>
        <taxon>Eurotiomycetes</taxon>
        <taxon>Eurotiomycetidae</taxon>
        <taxon>Eurotiales</taxon>
        <taxon>Aspergillaceae</taxon>
        <taxon>Aspergillus</taxon>
        <taxon>Aspergillus subgen. Aspergillus</taxon>
    </lineage>
</organism>
<dbReference type="GO" id="GO:0003995">
    <property type="term" value="F:acyl-CoA dehydrogenase activity"/>
    <property type="evidence" value="ECO:0007669"/>
    <property type="project" value="InterPro"/>
</dbReference>
<dbReference type="AlphaFoldDB" id="A0A017SHM2"/>
<dbReference type="InterPro" id="IPR037069">
    <property type="entry name" value="AcylCoA_DH/ox_N_sf"/>
</dbReference>
<dbReference type="GO" id="GO:0050660">
    <property type="term" value="F:flavin adenine dinucleotide binding"/>
    <property type="evidence" value="ECO:0007669"/>
    <property type="project" value="InterPro"/>
</dbReference>
<dbReference type="InterPro" id="IPR036250">
    <property type="entry name" value="AcylCo_DH-like_C"/>
</dbReference>
<dbReference type="GeneID" id="63700556"/>
<evidence type="ECO:0000313" key="10">
    <source>
        <dbReference type="EMBL" id="EYE95805.1"/>
    </source>
</evidence>
<dbReference type="Pfam" id="PF02771">
    <property type="entry name" value="Acyl-CoA_dh_N"/>
    <property type="match status" value="1"/>
</dbReference>
<evidence type="ECO:0000256" key="4">
    <source>
        <dbReference type="ARBA" id="ARBA00022827"/>
    </source>
</evidence>
<dbReference type="EMBL" id="KK088420">
    <property type="protein sequence ID" value="EYE95805.1"/>
    <property type="molecule type" value="Genomic_DNA"/>
</dbReference>
<sequence length="427" mass="47309">MSSVSNIPFADPLWLNRYYSPYYNESHRRLQKEVRKYVDTHIVPFCEEWERQGSVPPEVQQRHTELGYTAVTAFPLAADYLNGQRLPGDINPREWDGFHDLVVIDELARCGYLGIIWALGCGNSIGGPPVINFGNAEQKQRFLPDMLKGKIRFCLGVTEPDAGSDVAGITTTAERKGDVYIVNGAKKWITNGIFADYCTAAVRTAGEGTQGISALVIPLKAPGVMCRKIENSGVHASGSTYIEFDQVEVPVANLLGQENKGFPIIMNNFNHERLWLACTSLRMARVCAEDSYRHAITRETFGKKLIENQIIRSKFSAMARSLDSTYAWMEQLVYISEAAKKSKTDAVMGGLFANLKVLAGQSLEKANREAQQVMGGLGYSKNGRGSRIEQISRDLRVMVVGGGSEEILSELAVNQEAKVMKKLQSKL</sequence>
<feature type="domain" description="Acyl-CoA dehydrogenase/oxidase N-terminal" evidence="9">
    <location>
        <begin position="25"/>
        <end position="150"/>
    </location>
</feature>
<dbReference type="STRING" id="1388766.A0A017SHM2"/>
<dbReference type="PROSITE" id="PS00072">
    <property type="entry name" value="ACYL_COA_DH_1"/>
    <property type="match status" value="1"/>
</dbReference>
<name>A0A017SHM2_ASPRC</name>
<accession>A0A017SHM2</accession>
<feature type="domain" description="Acyl-CoA oxidase/dehydrogenase middle" evidence="8">
    <location>
        <begin position="154"/>
        <end position="247"/>
    </location>
</feature>
<keyword evidence="11" id="KW-1185">Reference proteome</keyword>
<proteinExistence type="inferred from homology"/>
<keyword evidence="4 6" id="KW-0274">FAD</keyword>
<evidence type="ECO:0000256" key="6">
    <source>
        <dbReference type="RuleBase" id="RU362125"/>
    </source>
</evidence>
<evidence type="ECO:0000259" key="8">
    <source>
        <dbReference type="Pfam" id="PF02770"/>
    </source>
</evidence>
<dbReference type="Pfam" id="PF02770">
    <property type="entry name" value="Acyl-CoA_dh_M"/>
    <property type="match status" value="1"/>
</dbReference>
<dbReference type="InterPro" id="IPR006091">
    <property type="entry name" value="Acyl-CoA_Oxase/DH_mid-dom"/>
</dbReference>
<dbReference type="FunFam" id="2.40.110.10:FF:000002">
    <property type="entry name" value="Acyl-CoA dehydrogenase fadE12"/>
    <property type="match status" value="1"/>
</dbReference>
<dbReference type="HOGENOM" id="CLU_018204_4_1_1"/>
<dbReference type="PANTHER" id="PTHR48083:SF17">
    <property type="entry name" value="ACYL-COA DEHYDROGENASE (AFU_ORTHOLOGUE AFUA_2G16630)-RELATED"/>
    <property type="match status" value="1"/>
</dbReference>
<dbReference type="GO" id="GO:0033539">
    <property type="term" value="P:fatty acid beta-oxidation using acyl-CoA dehydrogenase"/>
    <property type="evidence" value="ECO:0007669"/>
    <property type="project" value="TreeGrafter"/>
</dbReference>
<evidence type="ECO:0000256" key="5">
    <source>
        <dbReference type="ARBA" id="ARBA00023002"/>
    </source>
</evidence>
<dbReference type="Gene3D" id="1.20.140.10">
    <property type="entry name" value="Butyryl-CoA Dehydrogenase, subunit A, domain 3"/>
    <property type="match status" value="1"/>
</dbReference>
<evidence type="ECO:0000313" key="11">
    <source>
        <dbReference type="Proteomes" id="UP000019804"/>
    </source>
</evidence>
<dbReference type="InterPro" id="IPR046373">
    <property type="entry name" value="Acyl-CoA_Oxase/DH_mid-dom_sf"/>
</dbReference>
<protein>
    <submittedName>
        <fullName evidence="10">Acyl-CoA dehydrogenase NM domain-like protein</fullName>
    </submittedName>
</protein>
<dbReference type="OrthoDB" id="10254877at2759"/>
<feature type="domain" description="Acyl-CoA dehydrogenase/oxidase C-terminal" evidence="7">
    <location>
        <begin position="259"/>
        <end position="410"/>
    </location>
</feature>
<dbReference type="PANTHER" id="PTHR48083">
    <property type="entry name" value="MEDIUM-CHAIN SPECIFIC ACYL-COA DEHYDROGENASE, MITOCHONDRIAL-RELATED"/>
    <property type="match status" value="1"/>
</dbReference>
<dbReference type="InterPro" id="IPR009100">
    <property type="entry name" value="AcylCoA_DH/oxidase_NM_dom_sf"/>
</dbReference>
<dbReference type="Gene3D" id="1.10.540.10">
    <property type="entry name" value="Acyl-CoA dehydrogenase/oxidase, N-terminal domain"/>
    <property type="match status" value="1"/>
</dbReference>
<dbReference type="RefSeq" id="XP_040639493.1">
    <property type="nucleotide sequence ID" value="XM_040785432.1"/>
</dbReference>
<dbReference type="Gene3D" id="2.40.110.10">
    <property type="entry name" value="Butyryl-CoA Dehydrogenase, subunit A, domain 2"/>
    <property type="match status" value="1"/>
</dbReference>
<evidence type="ECO:0000259" key="9">
    <source>
        <dbReference type="Pfam" id="PF02771"/>
    </source>
</evidence>
<gene>
    <name evidence="10" type="ORF">EURHEDRAFT_477047</name>
</gene>
<dbReference type="InterPro" id="IPR050741">
    <property type="entry name" value="Acyl-CoA_dehydrogenase"/>
</dbReference>
<dbReference type="InterPro" id="IPR013786">
    <property type="entry name" value="AcylCoA_DH/ox_N"/>
</dbReference>
<dbReference type="SUPFAM" id="SSF56645">
    <property type="entry name" value="Acyl-CoA dehydrogenase NM domain-like"/>
    <property type="match status" value="1"/>
</dbReference>
<evidence type="ECO:0000256" key="2">
    <source>
        <dbReference type="ARBA" id="ARBA00009347"/>
    </source>
</evidence>
<comment type="similarity">
    <text evidence="2 6">Belongs to the acyl-CoA dehydrogenase family.</text>
</comment>
<comment type="cofactor">
    <cofactor evidence="1 6">
        <name>FAD</name>
        <dbReference type="ChEBI" id="CHEBI:57692"/>
    </cofactor>
</comment>
<dbReference type="SUPFAM" id="SSF47203">
    <property type="entry name" value="Acyl-CoA dehydrogenase C-terminal domain-like"/>
    <property type="match status" value="1"/>
</dbReference>
<evidence type="ECO:0000256" key="3">
    <source>
        <dbReference type="ARBA" id="ARBA00022630"/>
    </source>
</evidence>
<evidence type="ECO:0000256" key="1">
    <source>
        <dbReference type="ARBA" id="ARBA00001974"/>
    </source>
</evidence>